<name>A0A5J4YWZ8_PORPP</name>
<evidence type="ECO:0000256" key="2">
    <source>
        <dbReference type="ARBA" id="ARBA00022679"/>
    </source>
</evidence>
<evidence type="ECO:0000256" key="7">
    <source>
        <dbReference type="RuleBase" id="RU079119"/>
    </source>
</evidence>
<evidence type="ECO:0000313" key="10">
    <source>
        <dbReference type="Proteomes" id="UP000324585"/>
    </source>
</evidence>
<dbReference type="OMA" id="SVYMWRQ"/>
<accession>A0A5J4YWZ8</accession>
<keyword evidence="3 7" id="KW-0812">Transmembrane</keyword>
<organism evidence="9 10">
    <name type="scientific">Porphyridium purpureum</name>
    <name type="common">Red alga</name>
    <name type="synonym">Porphyridium cruentum</name>
    <dbReference type="NCBI Taxonomy" id="35688"/>
    <lineage>
        <taxon>Eukaryota</taxon>
        <taxon>Rhodophyta</taxon>
        <taxon>Bangiophyceae</taxon>
        <taxon>Porphyridiales</taxon>
        <taxon>Porphyridiaceae</taxon>
        <taxon>Porphyridium</taxon>
    </lineage>
</organism>
<keyword evidence="2 7" id="KW-0808">Transferase</keyword>
<feature type="transmembrane region" description="Helical" evidence="7">
    <location>
        <begin position="77"/>
        <end position="95"/>
    </location>
</feature>
<dbReference type="EMBL" id="VRMN01000003">
    <property type="protein sequence ID" value="KAA8495382.1"/>
    <property type="molecule type" value="Genomic_DNA"/>
</dbReference>
<comment type="domain">
    <text evidence="7">The DHHC domain is required for palmitoyltransferase activity.</text>
</comment>
<dbReference type="InterPro" id="IPR039859">
    <property type="entry name" value="PFA4/ZDH16/20/ERF2-like"/>
</dbReference>
<keyword evidence="4 7" id="KW-1133">Transmembrane helix</keyword>
<evidence type="ECO:0000256" key="4">
    <source>
        <dbReference type="ARBA" id="ARBA00022989"/>
    </source>
</evidence>
<feature type="transmembrane region" description="Helical" evidence="7">
    <location>
        <begin position="260"/>
        <end position="280"/>
    </location>
</feature>
<dbReference type="GO" id="GO:0016020">
    <property type="term" value="C:membrane"/>
    <property type="evidence" value="ECO:0007669"/>
    <property type="project" value="UniProtKB-SubCell"/>
</dbReference>
<keyword evidence="5 7" id="KW-0472">Membrane</keyword>
<dbReference type="PROSITE" id="PS50216">
    <property type="entry name" value="DHHC"/>
    <property type="match status" value="1"/>
</dbReference>
<evidence type="ECO:0000256" key="5">
    <source>
        <dbReference type="ARBA" id="ARBA00023136"/>
    </source>
</evidence>
<feature type="transmembrane region" description="Helical" evidence="7">
    <location>
        <begin position="115"/>
        <end position="136"/>
    </location>
</feature>
<dbReference type="Pfam" id="PF01529">
    <property type="entry name" value="DHHC"/>
    <property type="match status" value="1"/>
</dbReference>
<comment type="caution">
    <text evidence="9">The sequence shown here is derived from an EMBL/GenBank/DDBJ whole genome shotgun (WGS) entry which is preliminary data.</text>
</comment>
<dbReference type="Proteomes" id="UP000324585">
    <property type="component" value="Unassembled WGS sequence"/>
</dbReference>
<gene>
    <name evidence="9" type="ORF">FVE85_1537</name>
</gene>
<keyword evidence="10" id="KW-1185">Reference proteome</keyword>
<evidence type="ECO:0000256" key="1">
    <source>
        <dbReference type="ARBA" id="ARBA00004141"/>
    </source>
</evidence>
<reference evidence="10" key="1">
    <citation type="journal article" date="2019" name="Nat. Commun.">
        <title>Expansion of phycobilisome linker gene families in mesophilic red algae.</title>
        <authorList>
            <person name="Lee J."/>
            <person name="Kim D."/>
            <person name="Bhattacharya D."/>
            <person name="Yoon H.S."/>
        </authorList>
    </citation>
    <scope>NUCLEOTIDE SEQUENCE [LARGE SCALE GENOMIC DNA]</scope>
    <source>
        <strain evidence="10">CCMP 1328</strain>
    </source>
</reference>
<feature type="domain" description="Palmitoyltransferase DHHC" evidence="8">
    <location>
        <begin position="172"/>
        <end position="298"/>
    </location>
</feature>
<protein>
    <recommendedName>
        <fullName evidence="7">Palmitoyltransferase</fullName>
        <ecNumber evidence="7">2.3.1.225</ecNumber>
    </recommendedName>
</protein>
<dbReference type="GO" id="GO:0019706">
    <property type="term" value="F:protein-cysteine S-palmitoyltransferase activity"/>
    <property type="evidence" value="ECO:0007669"/>
    <property type="project" value="UniProtKB-EC"/>
</dbReference>
<evidence type="ECO:0000256" key="3">
    <source>
        <dbReference type="ARBA" id="ARBA00022692"/>
    </source>
</evidence>
<dbReference type="AlphaFoldDB" id="A0A5J4YWZ8"/>
<proteinExistence type="inferred from homology"/>
<evidence type="ECO:0000256" key="6">
    <source>
        <dbReference type="ARBA" id="ARBA00023315"/>
    </source>
</evidence>
<dbReference type="InterPro" id="IPR001594">
    <property type="entry name" value="Palmitoyltrfase_DHHC"/>
</dbReference>
<comment type="subcellular location">
    <subcellularLocation>
        <location evidence="1">Membrane</location>
        <topology evidence="1">Multi-pass membrane protein</topology>
    </subcellularLocation>
</comment>
<sequence>MYTTTAQKVYSVNATGACFELSRARVASQVRVSPASWMIGGAAIVRMNRRMEKLSAVLELWYPGAQLAKWDTGWKKAGMIPLGAVLFTIGLGYYACLELLLRGNAQPLPVWMRLLVVLFHVDVFMLLWCLLVCVIVDAGPVPAQLRYTGDAYKPSQGHELLLVSEDGVVCAKKCHRCKSGKPVRAHHCRMCGKCVLRMDHHCLIINNCVGLHNHKFFVLFLGYAWLAVLFVTITCAAPLFRLLMSDARNIQAFGPAAMRIIAVACGWFTSAAYIFSLGALNAVQWYNLSYGVTTIETYDDDFKQRFAEYNSGWQNNLVSVFGFDPNLWLLPVRRGCSTTSLF</sequence>
<keyword evidence="6 7" id="KW-0012">Acyltransferase</keyword>
<feature type="transmembrane region" description="Helical" evidence="7">
    <location>
        <begin position="216"/>
        <end position="240"/>
    </location>
</feature>
<evidence type="ECO:0000259" key="8">
    <source>
        <dbReference type="Pfam" id="PF01529"/>
    </source>
</evidence>
<dbReference type="EC" id="2.3.1.225" evidence="7"/>
<dbReference type="PANTHER" id="PTHR12246">
    <property type="entry name" value="PALMITOYLTRANSFERASE ZDHHC16"/>
    <property type="match status" value="1"/>
</dbReference>
<comment type="similarity">
    <text evidence="7">Belongs to the DHHC palmitoyltransferase family.</text>
</comment>
<dbReference type="OrthoDB" id="9909019at2759"/>
<evidence type="ECO:0000313" key="9">
    <source>
        <dbReference type="EMBL" id="KAA8495382.1"/>
    </source>
</evidence>
<comment type="catalytic activity">
    <reaction evidence="7">
        <text>L-cysteinyl-[protein] + hexadecanoyl-CoA = S-hexadecanoyl-L-cysteinyl-[protein] + CoA</text>
        <dbReference type="Rhea" id="RHEA:36683"/>
        <dbReference type="Rhea" id="RHEA-COMP:10131"/>
        <dbReference type="Rhea" id="RHEA-COMP:11032"/>
        <dbReference type="ChEBI" id="CHEBI:29950"/>
        <dbReference type="ChEBI" id="CHEBI:57287"/>
        <dbReference type="ChEBI" id="CHEBI:57379"/>
        <dbReference type="ChEBI" id="CHEBI:74151"/>
        <dbReference type="EC" id="2.3.1.225"/>
    </reaction>
</comment>